<dbReference type="AlphaFoldDB" id="A0A6M3M853"/>
<dbReference type="InterPro" id="IPR008822">
    <property type="entry name" value="Endonuclease_RusA-like"/>
</dbReference>
<dbReference type="EMBL" id="MT143867">
    <property type="protein sequence ID" value="QJB03967.1"/>
    <property type="molecule type" value="Genomic_DNA"/>
</dbReference>
<sequence>MRLVAHFTIPGKPVPKGRPRTVIVATAEGVRRHTYTPKRTRDAELLIRQYAQLELRDWQATGPLEIHCVFYFPRGKTGLTKTIPGGHIDLDNLLKLSGGDALKPWLDDYLIIRLTGSKEFGKARTEIGIWEVL</sequence>
<protein>
    <submittedName>
        <fullName evidence="2">Putative endodeoxyribonuclease</fullName>
    </submittedName>
</protein>
<proteinExistence type="predicted"/>
<reference evidence="2" key="1">
    <citation type="submission" date="2020-03" db="EMBL/GenBank/DDBJ databases">
        <title>The deep terrestrial virosphere.</title>
        <authorList>
            <person name="Holmfeldt K."/>
            <person name="Nilsson E."/>
            <person name="Simone D."/>
            <person name="Lopez-Fernandez M."/>
            <person name="Wu X."/>
            <person name="de Brujin I."/>
            <person name="Lundin D."/>
            <person name="Andersson A."/>
            <person name="Bertilsson S."/>
            <person name="Dopson M."/>
        </authorList>
    </citation>
    <scope>NUCLEOTIDE SEQUENCE</scope>
    <source>
        <strain evidence="1">MM171A00712</strain>
        <strain evidence="2">MM171B00512</strain>
    </source>
</reference>
<dbReference type="Pfam" id="PF05866">
    <property type="entry name" value="RusA"/>
    <property type="match status" value="1"/>
</dbReference>
<dbReference type="GO" id="GO:0006281">
    <property type="term" value="P:DNA repair"/>
    <property type="evidence" value="ECO:0007669"/>
    <property type="project" value="InterPro"/>
</dbReference>
<accession>A0A6M3M853</accession>
<dbReference type="Gene3D" id="3.30.1330.70">
    <property type="entry name" value="Holliday junction resolvase RusA"/>
    <property type="match status" value="1"/>
</dbReference>
<dbReference type="SUPFAM" id="SSF103084">
    <property type="entry name" value="Holliday junction resolvase RusA"/>
    <property type="match status" value="1"/>
</dbReference>
<evidence type="ECO:0000313" key="2">
    <source>
        <dbReference type="EMBL" id="QJB03967.1"/>
    </source>
</evidence>
<dbReference type="InterPro" id="IPR036614">
    <property type="entry name" value="RusA-like_sf"/>
</dbReference>
<dbReference type="GO" id="GO:0006310">
    <property type="term" value="P:DNA recombination"/>
    <property type="evidence" value="ECO:0007669"/>
    <property type="project" value="InterPro"/>
</dbReference>
<name>A0A6M3M853_9ZZZZ</name>
<gene>
    <name evidence="1" type="ORF">MM171A00712_0014</name>
    <name evidence="2" type="ORF">MM171B00512_0010</name>
</gene>
<dbReference type="EMBL" id="MT143678">
    <property type="protein sequence ID" value="QJB00019.1"/>
    <property type="molecule type" value="Genomic_DNA"/>
</dbReference>
<dbReference type="GO" id="GO:0000287">
    <property type="term" value="F:magnesium ion binding"/>
    <property type="evidence" value="ECO:0007669"/>
    <property type="project" value="InterPro"/>
</dbReference>
<organism evidence="2">
    <name type="scientific">viral metagenome</name>
    <dbReference type="NCBI Taxonomy" id="1070528"/>
    <lineage>
        <taxon>unclassified sequences</taxon>
        <taxon>metagenomes</taxon>
        <taxon>organismal metagenomes</taxon>
    </lineage>
</organism>
<evidence type="ECO:0000313" key="1">
    <source>
        <dbReference type="EMBL" id="QJB00019.1"/>
    </source>
</evidence>